<keyword evidence="1" id="KW-0812">Transmembrane</keyword>
<evidence type="ECO:0008006" key="4">
    <source>
        <dbReference type="Google" id="ProtNLM"/>
    </source>
</evidence>
<gene>
    <name evidence="2" type="ORF">UT19_C0015G0008</name>
</gene>
<proteinExistence type="predicted"/>
<keyword evidence="1" id="KW-1133">Transmembrane helix</keyword>
<keyword evidence="1" id="KW-0472">Membrane</keyword>
<reference evidence="2 3" key="1">
    <citation type="journal article" date="2015" name="Nature">
        <title>rRNA introns, odd ribosomes, and small enigmatic genomes across a large radiation of phyla.</title>
        <authorList>
            <person name="Brown C.T."/>
            <person name="Hug L.A."/>
            <person name="Thomas B.C."/>
            <person name="Sharon I."/>
            <person name="Castelle C.J."/>
            <person name="Singh A."/>
            <person name="Wilkins M.J."/>
            <person name="Williams K.H."/>
            <person name="Banfield J.F."/>
        </authorList>
    </citation>
    <scope>NUCLEOTIDE SEQUENCE [LARGE SCALE GENOMIC DNA]</scope>
</reference>
<feature type="transmembrane region" description="Helical" evidence="1">
    <location>
        <begin position="12"/>
        <end position="31"/>
    </location>
</feature>
<evidence type="ECO:0000313" key="3">
    <source>
        <dbReference type="Proteomes" id="UP000034932"/>
    </source>
</evidence>
<sequence length="140" mass="15315">MKKIFILGQSLYEVVFAIGIAAIIITGVLVVSTTSVRNSTYSKNNAQATKYAQEAIEWLRSERDASAWTIFAGYAGVERNLGDLNWASVNCTVGTTIFCRKTTLSIPSADTVDALVTVSWDDAQGTHTVRSVSKFTNWNK</sequence>
<dbReference type="EMBL" id="LBVW01000015">
    <property type="protein sequence ID" value="KKQ93247.1"/>
    <property type="molecule type" value="Genomic_DNA"/>
</dbReference>
<comment type="caution">
    <text evidence="2">The sequence shown here is derived from an EMBL/GenBank/DDBJ whole genome shotgun (WGS) entry which is preliminary data.</text>
</comment>
<evidence type="ECO:0000313" key="2">
    <source>
        <dbReference type="EMBL" id="KKQ93247.1"/>
    </source>
</evidence>
<dbReference type="Proteomes" id="UP000034932">
    <property type="component" value="Unassembled WGS sequence"/>
</dbReference>
<organism evidence="2 3">
    <name type="scientific">Candidatus Woesebacteria bacterium GW2011_GWB1_39_10b</name>
    <dbReference type="NCBI Taxonomy" id="1618573"/>
    <lineage>
        <taxon>Bacteria</taxon>
        <taxon>Candidatus Woeseibacteriota</taxon>
    </lineage>
</organism>
<name>A0A0G0LQA5_9BACT</name>
<dbReference type="AlphaFoldDB" id="A0A0G0LQA5"/>
<dbReference type="STRING" id="1618573.UT19_C0015G0008"/>
<evidence type="ECO:0000256" key="1">
    <source>
        <dbReference type="SAM" id="Phobius"/>
    </source>
</evidence>
<protein>
    <recommendedName>
        <fullName evidence="4">Type II secretion system protein</fullName>
    </recommendedName>
</protein>
<accession>A0A0G0LQA5</accession>